<accession>A0A397TKZ3</accession>
<dbReference type="Gene3D" id="3.40.50.11350">
    <property type="match status" value="1"/>
</dbReference>
<evidence type="ECO:0000256" key="9">
    <source>
        <dbReference type="SAM" id="Phobius"/>
    </source>
</evidence>
<name>A0A397TKZ3_9GLOM</name>
<keyword evidence="3" id="KW-0808">Transferase</keyword>
<dbReference type="GO" id="GO:0006004">
    <property type="term" value="P:fucose metabolic process"/>
    <property type="evidence" value="ECO:0007669"/>
    <property type="project" value="UniProtKB-KW"/>
</dbReference>
<evidence type="ECO:0000256" key="7">
    <source>
        <dbReference type="ARBA" id="ARBA00025803"/>
    </source>
</evidence>
<keyword evidence="5" id="KW-0294">Fucose metabolism</keyword>
<keyword evidence="9" id="KW-0472">Membrane</keyword>
<dbReference type="Proteomes" id="UP000265703">
    <property type="component" value="Unassembled WGS sequence"/>
</dbReference>
<comment type="subcellular location">
    <subcellularLocation>
        <location evidence="1">Endoplasmic reticulum</location>
    </subcellularLocation>
</comment>
<keyword evidence="4" id="KW-0256">Endoplasmic reticulum</keyword>
<comment type="caution">
    <text evidence="10">The sequence shown here is derived from an EMBL/GenBank/DDBJ whole genome shotgun (WGS) entry which is preliminary data.</text>
</comment>
<protein>
    <recommendedName>
        <fullName evidence="8">GDP-fucose protein O-fucosyltransferase 2</fullName>
    </recommendedName>
</protein>
<keyword evidence="9" id="KW-0812">Transmembrane</keyword>
<comment type="pathway">
    <text evidence="2">Protein modification; protein glycosylation.</text>
</comment>
<dbReference type="AlphaFoldDB" id="A0A397TKZ3"/>
<evidence type="ECO:0000256" key="6">
    <source>
        <dbReference type="ARBA" id="ARBA00023277"/>
    </source>
</evidence>
<evidence type="ECO:0000313" key="10">
    <source>
        <dbReference type="EMBL" id="RIA95681.1"/>
    </source>
</evidence>
<organism evidence="10 11">
    <name type="scientific">Glomus cerebriforme</name>
    <dbReference type="NCBI Taxonomy" id="658196"/>
    <lineage>
        <taxon>Eukaryota</taxon>
        <taxon>Fungi</taxon>
        <taxon>Fungi incertae sedis</taxon>
        <taxon>Mucoromycota</taxon>
        <taxon>Glomeromycotina</taxon>
        <taxon>Glomeromycetes</taxon>
        <taxon>Glomerales</taxon>
        <taxon>Glomeraceae</taxon>
        <taxon>Glomus</taxon>
    </lineage>
</organism>
<evidence type="ECO:0000256" key="3">
    <source>
        <dbReference type="ARBA" id="ARBA00022679"/>
    </source>
</evidence>
<sequence>MNFREKSNNPINRISHVISLFTKLLFFFIIIWNITIYLSFEQNEISLSDSESLQTVSPLSTNVQTSNSVENSNFNISTPLEIENNDIDISINRKYCGSNECKFLFAYRIPEQETQANSHFYSFTQLAEMLNRTMVLVNVQNSRIESCKNLPFNFYYNIEELKKLFPTVNFITQEEFLNWTKERYKKPNAIFRSILPGGIPNTISNTSITRQDLNKAIRERCLDKFDFKFNMENDYPILNSIHIGPNTWRKFHNNIDMTKFLVSYLQEIDEQVLLISHDLRNPLFPSKGPNIPLPYASHLVEAANSVTKHLRPYIAIHWRQESAVTRMMPTCAINLVKYIKRLKLQTGIENIYLATDYPLYQGGKKAQSSTFHTLYQEHHDSMKILNSTFNLNTWVSLKTLDVLYELFPQFKHYIEKEFEGSGIQGIFDKLVLINSEYFVSGPRGCARISSNFTKKIYMARKLLMKINKNIHNDVSHWSIERR</sequence>
<dbReference type="EMBL" id="QKYT01000057">
    <property type="protein sequence ID" value="RIA95681.1"/>
    <property type="molecule type" value="Genomic_DNA"/>
</dbReference>
<dbReference type="GO" id="GO:0005783">
    <property type="term" value="C:endoplasmic reticulum"/>
    <property type="evidence" value="ECO:0007669"/>
    <property type="project" value="UniProtKB-SubCell"/>
</dbReference>
<dbReference type="PANTHER" id="PTHR13398">
    <property type="entry name" value="GDP-FUCOSE PROTEIN O-FUCOSYLTRANSFERASE 2"/>
    <property type="match status" value="1"/>
</dbReference>
<comment type="similarity">
    <text evidence="7">Belongs to the glycosyltransferase 68 family.</text>
</comment>
<dbReference type="InterPro" id="IPR045130">
    <property type="entry name" value="OFUT2-like"/>
</dbReference>
<evidence type="ECO:0000256" key="8">
    <source>
        <dbReference type="ARBA" id="ARBA00026232"/>
    </source>
</evidence>
<dbReference type="OrthoDB" id="2020419at2759"/>
<dbReference type="InterPro" id="IPR019378">
    <property type="entry name" value="GDP-Fuc_O-FucTrfase"/>
</dbReference>
<keyword evidence="9" id="KW-1133">Transmembrane helix</keyword>
<dbReference type="Gene3D" id="3.40.50.11340">
    <property type="match status" value="1"/>
</dbReference>
<evidence type="ECO:0000256" key="2">
    <source>
        <dbReference type="ARBA" id="ARBA00004922"/>
    </source>
</evidence>
<evidence type="ECO:0000256" key="1">
    <source>
        <dbReference type="ARBA" id="ARBA00004240"/>
    </source>
</evidence>
<proteinExistence type="inferred from homology"/>
<reference evidence="10 11" key="1">
    <citation type="submission" date="2018-06" db="EMBL/GenBank/DDBJ databases">
        <title>Comparative genomics reveals the genomic features of Rhizophagus irregularis, R. cerebriforme, R. diaphanum and Gigaspora rosea, and their symbiotic lifestyle signature.</title>
        <authorList>
            <person name="Morin E."/>
            <person name="San Clemente H."/>
            <person name="Chen E.C.H."/>
            <person name="De La Providencia I."/>
            <person name="Hainaut M."/>
            <person name="Kuo A."/>
            <person name="Kohler A."/>
            <person name="Murat C."/>
            <person name="Tang N."/>
            <person name="Roy S."/>
            <person name="Loubradou J."/>
            <person name="Henrissat B."/>
            <person name="Grigoriev I.V."/>
            <person name="Corradi N."/>
            <person name="Roux C."/>
            <person name="Martin F.M."/>
        </authorList>
    </citation>
    <scope>NUCLEOTIDE SEQUENCE [LARGE SCALE GENOMIC DNA]</scope>
    <source>
        <strain evidence="10 11">DAOM 227022</strain>
    </source>
</reference>
<evidence type="ECO:0000256" key="4">
    <source>
        <dbReference type="ARBA" id="ARBA00022824"/>
    </source>
</evidence>
<dbReference type="Pfam" id="PF10250">
    <property type="entry name" value="O-FucT"/>
    <property type="match status" value="1"/>
</dbReference>
<dbReference type="GO" id="GO:0046922">
    <property type="term" value="F:peptide-O-fucosyltransferase activity"/>
    <property type="evidence" value="ECO:0007669"/>
    <property type="project" value="InterPro"/>
</dbReference>
<dbReference type="PANTHER" id="PTHR13398:SF0">
    <property type="entry name" value="GDP-FUCOSE PROTEIN O-FUCOSYLTRANSFERASE 2"/>
    <property type="match status" value="1"/>
</dbReference>
<feature type="transmembrane region" description="Helical" evidence="9">
    <location>
        <begin position="20"/>
        <end position="40"/>
    </location>
</feature>
<evidence type="ECO:0000256" key="5">
    <source>
        <dbReference type="ARBA" id="ARBA00023253"/>
    </source>
</evidence>
<gene>
    <name evidence="10" type="ORF">C1645_816382</name>
</gene>
<evidence type="ECO:0000313" key="11">
    <source>
        <dbReference type="Proteomes" id="UP000265703"/>
    </source>
</evidence>
<keyword evidence="11" id="KW-1185">Reference proteome</keyword>
<keyword evidence="6" id="KW-0119">Carbohydrate metabolism</keyword>